<dbReference type="AlphaFoldDB" id="A0A4D7QDI8"/>
<dbReference type="KEGG" id="paqt:E8L99_10045"/>
<dbReference type="PROSITE" id="PS51186">
    <property type="entry name" value="GNAT"/>
    <property type="match status" value="1"/>
</dbReference>
<protein>
    <submittedName>
        <fullName evidence="2">GNAT family N-acetyltransferase</fullName>
    </submittedName>
</protein>
<dbReference type="PANTHER" id="PTHR43441:SF2">
    <property type="entry name" value="FAMILY ACETYLTRANSFERASE, PUTATIVE (AFU_ORTHOLOGUE AFUA_7G00850)-RELATED"/>
    <property type="match status" value="1"/>
</dbReference>
<gene>
    <name evidence="2" type="ORF">E8L99_10045</name>
</gene>
<evidence type="ECO:0000313" key="3">
    <source>
        <dbReference type="Proteomes" id="UP000298588"/>
    </source>
</evidence>
<dbReference type="InterPro" id="IPR051908">
    <property type="entry name" value="Ribosomal_N-acetyltransferase"/>
</dbReference>
<dbReference type="PANTHER" id="PTHR43441">
    <property type="entry name" value="RIBOSOMAL-PROTEIN-SERINE ACETYLTRANSFERASE"/>
    <property type="match status" value="1"/>
</dbReference>
<sequence length="196" mass="22090">MSLLRAVGLAYDPPEPIVAPTVTLRVAEMADFEAWVALRAASRAFLVPWEPAWPPDDLTRPSFRRRIARYRQDWREDQGYAFLIHRRSDGALVGGVTLTNVRRGVAQMVSLGYWMGEAFAGQGYMSAGVRALVPYAFGPLGFRRIEAACLPHNQASLRLLEKVGFTREGHARQYLCINGEWMDHTLFAMLRGDPLR</sequence>
<feature type="domain" description="N-acetyltransferase" evidence="1">
    <location>
        <begin position="22"/>
        <end position="187"/>
    </location>
</feature>
<dbReference type="OrthoDB" id="9801669at2"/>
<organism evidence="2 3">
    <name type="scientific">Phreatobacter aquaticus</name>
    <dbReference type="NCBI Taxonomy" id="2570229"/>
    <lineage>
        <taxon>Bacteria</taxon>
        <taxon>Pseudomonadati</taxon>
        <taxon>Pseudomonadota</taxon>
        <taxon>Alphaproteobacteria</taxon>
        <taxon>Hyphomicrobiales</taxon>
        <taxon>Phreatobacteraceae</taxon>
        <taxon>Phreatobacter</taxon>
    </lineage>
</organism>
<accession>A0A4D7QDI8</accession>
<dbReference type="Gene3D" id="3.40.630.30">
    <property type="match status" value="1"/>
</dbReference>
<reference evidence="2 3" key="1">
    <citation type="submission" date="2019-04" db="EMBL/GenBank/DDBJ databases">
        <title>Phreatobacter aquaticus sp. nov.</title>
        <authorList>
            <person name="Choi A."/>
            <person name="Baek K."/>
        </authorList>
    </citation>
    <scope>NUCLEOTIDE SEQUENCE [LARGE SCALE GENOMIC DNA]</scope>
    <source>
        <strain evidence="2 3">NMCR1094</strain>
    </source>
</reference>
<dbReference type="GO" id="GO:0008999">
    <property type="term" value="F:protein-N-terminal-alanine acetyltransferase activity"/>
    <property type="evidence" value="ECO:0007669"/>
    <property type="project" value="TreeGrafter"/>
</dbReference>
<evidence type="ECO:0000259" key="1">
    <source>
        <dbReference type="PROSITE" id="PS51186"/>
    </source>
</evidence>
<evidence type="ECO:0000313" key="2">
    <source>
        <dbReference type="EMBL" id="QCK86070.1"/>
    </source>
</evidence>
<keyword evidence="2" id="KW-0808">Transferase</keyword>
<dbReference type="InterPro" id="IPR016181">
    <property type="entry name" value="Acyl_CoA_acyltransferase"/>
</dbReference>
<dbReference type="InterPro" id="IPR000182">
    <property type="entry name" value="GNAT_dom"/>
</dbReference>
<dbReference type="Pfam" id="PF13302">
    <property type="entry name" value="Acetyltransf_3"/>
    <property type="match status" value="1"/>
</dbReference>
<keyword evidence="3" id="KW-1185">Reference proteome</keyword>
<dbReference type="Proteomes" id="UP000298588">
    <property type="component" value="Chromosome"/>
</dbReference>
<dbReference type="SUPFAM" id="SSF55729">
    <property type="entry name" value="Acyl-CoA N-acyltransferases (Nat)"/>
    <property type="match status" value="1"/>
</dbReference>
<dbReference type="EMBL" id="CP039865">
    <property type="protein sequence ID" value="QCK86070.1"/>
    <property type="molecule type" value="Genomic_DNA"/>
</dbReference>
<dbReference type="RefSeq" id="WP_137099402.1">
    <property type="nucleotide sequence ID" value="NZ_CP039865.1"/>
</dbReference>
<dbReference type="GO" id="GO:1990189">
    <property type="term" value="F:protein N-terminal-serine acetyltransferase activity"/>
    <property type="evidence" value="ECO:0007669"/>
    <property type="project" value="TreeGrafter"/>
</dbReference>
<dbReference type="GO" id="GO:0005737">
    <property type="term" value="C:cytoplasm"/>
    <property type="evidence" value="ECO:0007669"/>
    <property type="project" value="TreeGrafter"/>
</dbReference>
<proteinExistence type="predicted"/>
<name>A0A4D7QDI8_9HYPH</name>